<feature type="region of interest" description="Disordered" evidence="1">
    <location>
        <begin position="441"/>
        <end position="499"/>
    </location>
</feature>
<comment type="caution">
    <text evidence="3">The sequence shown here is derived from an EMBL/GenBank/DDBJ whole genome shotgun (WGS) entry which is preliminary data.</text>
</comment>
<accession>A0A9P8I2V5</accession>
<name>A0A9P8I2V5_9PEZI</name>
<evidence type="ECO:0000313" key="3">
    <source>
        <dbReference type="EMBL" id="KAH0542302.1"/>
    </source>
</evidence>
<evidence type="ECO:0000256" key="1">
    <source>
        <dbReference type="SAM" id="MobiDB-lite"/>
    </source>
</evidence>
<keyword evidence="2" id="KW-0732">Signal</keyword>
<feature type="chain" id="PRO_5040477464" evidence="2">
    <location>
        <begin position="20"/>
        <end position="869"/>
    </location>
</feature>
<reference evidence="3" key="1">
    <citation type="submission" date="2021-03" db="EMBL/GenBank/DDBJ databases">
        <title>Comparative genomics and phylogenomic investigation of the class Geoglossomycetes provide insights into ecological specialization and systematics.</title>
        <authorList>
            <person name="Melie T."/>
            <person name="Pirro S."/>
            <person name="Miller A.N."/>
            <person name="Quandt A."/>
        </authorList>
    </citation>
    <scope>NUCLEOTIDE SEQUENCE</scope>
    <source>
        <strain evidence="3">GBOQ0MN5Z8</strain>
    </source>
</reference>
<dbReference type="EMBL" id="JAGHQL010000057">
    <property type="protein sequence ID" value="KAH0542302.1"/>
    <property type="molecule type" value="Genomic_DNA"/>
</dbReference>
<dbReference type="SUPFAM" id="SSF75011">
    <property type="entry name" value="3-carboxy-cis,cis-mucoante lactonizing enzyme"/>
    <property type="match status" value="1"/>
</dbReference>
<evidence type="ECO:0000256" key="2">
    <source>
        <dbReference type="SAM" id="SignalP"/>
    </source>
</evidence>
<feature type="compositionally biased region" description="Low complexity" evidence="1">
    <location>
        <begin position="482"/>
        <end position="499"/>
    </location>
</feature>
<evidence type="ECO:0000313" key="4">
    <source>
        <dbReference type="Proteomes" id="UP000698800"/>
    </source>
</evidence>
<sequence length="869" mass="96503">MTHLILAKVLMLLQPRIDASNILFEILGRYTLSVAGKPPEVVRALSFRVVVWIKAIFDLQRTCLQSAKQLSIFDTQLIHPCLLFAVIRKIVDIRSQVYGGVSESEILEHRCFLAQAVLSGLRTLLLRDGSFSATEISDIRRDVSHWQSTAHVGLESAILEWCLNAIDHVRSALETTGHSSICRPACTIPKLGCSQTSVSLCISGKAHRKLTLEKIDQQSRTLKRCDDELRKLRGDAELKLRGDADRFWSIFDILWAVEGAFIQFCIESIQAQEVSGGYIDPSAFVAKLDLRIPNENCLKEASLGWCKGEGCNCYEQLPDGQYLLGGAIDTSLQYFLEFLKHRQQELPDSELEITGLSDLFGNYVETWLDEPPGPEPANGSPTVYMLNCPKLHAVPAYQLQDLLRQTPDSANFFTLDAPGAPCPRCPRGSFRKARRIEPFDRLSDAFDQRRRPHPLPAQDPLWEVESEDTTEPSPPQARRPSKSPSLSSSHTTSSKSTTLGRKGMINKVLSWGRTTKQEHVSSTVSESPKVPLRPQSYCFSADGQALILWAKCNDCIYMSAIPPQSSDPPTWSWHQYKGTGIEMVAGSRNKVVAVSKACRRIEILPPRKKLMIFDSPGAKPALRDIGVAVECIAMSRNGKYVGLALGKKVLIFDIEDSSDPVPYDLHQPDGLDLGYQHLSFTSDGTEAIIATLKHNGMVYIRVCSCDGQEVWSNKPREPAHPVSVVNGNDRGVTSVLYSSSTKIAIVAAFVDGSYTAIHSKSKRATPLGWTEDRKPKFQGAAQGDSGTIFALANAHNTVYKLDVAANSFIEVVKISRRRPTPNTLMAIAMPDDDTIYTFWMENKKMVLATIKEKKLSRQDVLWDTSCIHS</sequence>
<proteinExistence type="predicted"/>
<dbReference type="AlphaFoldDB" id="A0A9P8I2V5"/>
<feature type="signal peptide" evidence="2">
    <location>
        <begin position="1"/>
        <end position="19"/>
    </location>
</feature>
<dbReference type="OrthoDB" id="5411560at2759"/>
<keyword evidence="4" id="KW-1185">Reference proteome</keyword>
<dbReference type="Proteomes" id="UP000698800">
    <property type="component" value="Unassembled WGS sequence"/>
</dbReference>
<organism evidence="3 4">
    <name type="scientific">Glutinoglossum americanum</name>
    <dbReference type="NCBI Taxonomy" id="1670608"/>
    <lineage>
        <taxon>Eukaryota</taxon>
        <taxon>Fungi</taxon>
        <taxon>Dikarya</taxon>
        <taxon>Ascomycota</taxon>
        <taxon>Pezizomycotina</taxon>
        <taxon>Geoglossomycetes</taxon>
        <taxon>Geoglossales</taxon>
        <taxon>Geoglossaceae</taxon>
        <taxon>Glutinoglossum</taxon>
    </lineage>
</organism>
<protein>
    <submittedName>
        <fullName evidence="3">Uncharacterized protein</fullName>
    </submittedName>
</protein>
<gene>
    <name evidence="3" type="ORF">FGG08_003329</name>
</gene>